<proteinExistence type="predicted"/>
<dbReference type="GO" id="GO:0008168">
    <property type="term" value="F:methyltransferase activity"/>
    <property type="evidence" value="ECO:0007669"/>
    <property type="project" value="UniProtKB-KW"/>
</dbReference>
<evidence type="ECO:0000313" key="2">
    <source>
        <dbReference type="EMBL" id="MFC5719621.1"/>
    </source>
</evidence>
<dbReference type="InterPro" id="IPR006342">
    <property type="entry name" value="FkbM_mtfrase"/>
</dbReference>
<dbReference type="Proteomes" id="UP001596083">
    <property type="component" value="Unassembled WGS sequence"/>
</dbReference>
<dbReference type="RefSeq" id="WP_390314730.1">
    <property type="nucleotide sequence ID" value="NZ_JBHSPB010000003.1"/>
</dbReference>
<dbReference type="EMBL" id="JBHSPB010000003">
    <property type="protein sequence ID" value="MFC5719621.1"/>
    <property type="molecule type" value="Genomic_DNA"/>
</dbReference>
<keyword evidence="2" id="KW-0489">Methyltransferase</keyword>
<protein>
    <submittedName>
        <fullName evidence="2">FkbM family methyltransferase</fullName>
    </submittedName>
</protein>
<reference evidence="3" key="1">
    <citation type="journal article" date="2019" name="Int. J. Syst. Evol. Microbiol.">
        <title>The Global Catalogue of Microorganisms (GCM) 10K type strain sequencing project: providing services to taxonomists for standard genome sequencing and annotation.</title>
        <authorList>
            <consortium name="The Broad Institute Genomics Platform"/>
            <consortium name="The Broad Institute Genome Sequencing Center for Infectious Disease"/>
            <person name="Wu L."/>
            <person name="Ma J."/>
        </authorList>
    </citation>
    <scope>NUCLEOTIDE SEQUENCE [LARGE SCALE GENOMIC DNA]</scope>
    <source>
        <strain evidence="3">CGMCC 4.7304</strain>
    </source>
</reference>
<comment type="caution">
    <text evidence="2">The sequence shown here is derived from an EMBL/GenBank/DDBJ whole genome shotgun (WGS) entry which is preliminary data.</text>
</comment>
<dbReference type="PANTHER" id="PTHR34203:SF15">
    <property type="entry name" value="SLL1173 PROTEIN"/>
    <property type="match status" value="1"/>
</dbReference>
<dbReference type="GO" id="GO:0032259">
    <property type="term" value="P:methylation"/>
    <property type="evidence" value="ECO:0007669"/>
    <property type="project" value="UniProtKB-KW"/>
</dbReference>
<organism evidence="2 3">
    <name type="scientific">Streptomyces gamaensis</name>
    <dbReference type="NCBI Taxonomy" id="1763542"/>
    <lineage>
        <taxon>Bacteria</taxon>
        <taxon>Bacillati</taxon>
        <taxon>Actinomycetota</taxon>
        <taxon>Actinomycetes</taxon>
        <taxon>Kitasatosporales</taxon>
        <taxon>Streptomycetaceae</taxon>
        <taxon>Streptomyces</taxon>
    </lineage>
</organism>
<keyword evidence="3" id="KW-1185">Reference proteome</keyword>
<dbReference type="InterPro" id="IPR029063">
    <property type="entry name" value="SAM-dependent_MTases_sf"/>
</dbReference>
<gene>
    <name evidence="2" type="ORF">ACFP1Z_05435</name>
</gene>
<dbReference type="Gene3D" id="3.40.50.150">
    <property type="entry name" value="Vaccinia Virus protein VP39"/>
    <property type="match status" value="1"/>
</dbReference>
<dbReference type="SUPFAM" id="SSF53335">
    <property type="entry name" value="S-adenosyl-L-methionine-dependent methyltransferases"/>
    <property type="match status" value="1"/>
</dbReference>
<dbReference type="InterPro" id="IPR052514">
    <property type="entry name" value="SAM-dependent_MTase"/>
</dbReference>
<accession>A0ABW0YSY6</accession>
<evidence type="ECO:0000259" key="1">
    <source>
        <dbReference type="Pfam" id="PF05050"/>
    </source>
</evidence>
<dbReference type="NCBIfam" id="TIGR01444">
    <property type="entry name" value="fkbM_fam"/>
    <property type="match status" value="1"/>
</dbReference>
<keyword evidence="2" id="KW-0808">Transferase</keyword>
<dbReference type="Pfam" id="PF05050">
    <property type="entry name" value="Methyltransf_21"/>
    <property type="match status" value="1"/>
</dbReference>
<name>A0ABW0YSY6_9ACTN</name>
<evidence type="ECO:0000313" key="3">
    <source>
        <dbReference type="Proteomes" id="UP001596083"/>
    </source>
</evidence>
<sequence length="307" mass="34488">MRARTAECLATVGRWWFRYGPGELGRPLSAARGLNAHLRDCPRRQVVRTWFGARFVVDTEDLIQRYLYLFGVWEPHLTRWLQRRLRPGDTFVDVGANVGYFSLLASQLVGEHGAVVAVEASPAFHRKLVEHARINGCCNIRAARVAVSDARRELTFVLASHRNLGANSIVPYDGSAESTFTAEARPLAEVLTPPEVVNARVLKIDVEGAEGSVVRGMVPLLDRLRDDAEITVEVSPERMWQLGDCADELLATMREHGFHVYRIANDYRPESYPGALHGPYRAPVRWRGPVDEECDLVFSRMDAETLP</sequence>
<feature type="domain" description="Methyltransferase FkbM" evidence="1">
    <location>
        <begin position="93"/>
        <end position="259"/>
    </location>
</feature>
<dbReference type="PANTHER" id="PTHR34203">
    <property type="entry name" value="METHYLTRANSFERASE, FKBM FAMILY PROTEIN"/>
    <property type="match status" value="1"/>
</dbReference>